<comment type="caution">
    <text evidence="2">The sequence shown here is derived from an EMBL/GenBank/DDBJ whole genome shotgun (WGS) entry which is preliminary data.</text>
</comment>
<feature type="transmembrane region" description="Helical" evidence="1">
    <location>
        <begin position="952"/>
        <end position="974"/>
    </location>
</feature>
<dbReference type="InterPro" id="IPR001036">
    <property type="entry name" value="Acrflvin-R"/>
</dbReference>
<feature type="transmembrane region" description="Helical" evidence="1">
    <location>
        <begin position="331"/>
        <end position="350"/>
    </location>
</feature>
<dbReference type="SUPFAM" id="SSF82714">
    <property type="entry name" value="Multidrug efflux transporter AcrB TolC docking domain, DN and DC subdomains"/>
    <property type="match status" value="2"/>
</dbReference>
<gene>
    <name evidence="2" type="ORF">MM239_16955</name>
</gene>
<dbReference type="Gene3D" id="3.30.70.1440">
    <property type="entry name" value="Multidrug efflux transporter AcrB pore domain"/>
    <property type="match status" value="1"/>
</dbReference>
<reference evidence="2" key="1">
    <citation type="submission" date="2022-03" db="EMBL/GenBank/DDBJ databases">
        <title>De novo assembled genomes of Belliella spp. (Cyclobacteriaceae) strains.</title>
        <authorList>
            <person name="Szabo A."/>
            <person name="Korponai K."/>
            <person name="Felfoldi T."/>
        </authorList>
    </citation>
    <scope>NUCLEOTIDE SEQUENCE</scope>
    <source>
        <strain evidence="2">DSM 111904</strain>
    </source>
</reference>
<dbReference type="SUPFAM" id="SSF82866">
    <property type="entry name" value="Multidrug efflux transporter AcrB transmembrane domain"/>
    <property type="match status" value="2"/>
</dbReference>
<keyword evidence="1" id="KW-0812">Transmembrane</keyword>
<dbReference type="Gene3D" id="3.30.70.1320">
    <property type="entry name" value="Multidrug efflux transporter AcrB pore domain like"/>
    <property type="match status" value="1"/>
</dbReference>
<feature type="transmembrane region" description="Helical" evidence="1">
    <location>
        <begin position="980"/>
        <end position="1006"/>
    </location>
</feature>
<dbReference type="PANTHER" id="PTHR32063:SF0">
    <property type="entry name" value="SWARMING MOTILITY PROTEIN SWRC"/>
    <property type="match status" value="1"/>
</dbReference>
<name>A0ABS9V539_9BACT</name>
<dbReference type="Proteomes" id="UP001165489">
    <property type="component" value="Unassembled WGS sequence"/>
</dbReference>
<evidence type="ECO:0000313" key="2">
    <source>
        <dbReference type="EMBL" id="MCH7411098.1"/>
    </source>
</evidence>
<keyword evidence="1" id="KW-1133">Transmembrane helix</keyword>
<keyword evidence="3" id="KW-1185">Reference proteome</keyword>
<feature type="transmembrane region" description="Helical" evidence="1">
    <location>
        <begin position="383"/>
        <end position="404"/>
    </location>
</feature>
<feature type="transmembrane region" description="Helical" evidence="1">
    <location>
        <begin position="436"/>
        <end position="458"/>
    </location>
</feature>
<dbReference type="Gene3D" id="3.30.2090.10">
    <property type="entry name" value="Multidrug efflux transporter AcrB TolC docking domain, DN and DC subdomains"/>
    <property type="match status" value="2"/>
</dbReference>
<dbReference type="Pfam" id="PF00873">
    <property type="entry name" value="ACR_tran"/>
    <property type="match status" value="1"/>
</dbReference>
<feature type="transmembrane region" description="Helical" evidence="1">
    <location>
        <begin position="464"/>
        <end position="487"/>
    </location>
</feature>
<dbReference type="RefSeq" id="WP_241349451.1">
    <property type="nucleotide sequence ID" value="NZ_JAKZGP010000058.1"/>
</dbReference>
<feature type="transmembrane region" description="Helical" evidence="1">
    <location>
        <begin position="357"/>
        <end position="377"/>
    </location>
</feature>
<feature type="transmembrane region" description="Helical" evidence="1">
    <location>
        <begin position="894"/>
        <end position="913"/>
    </location>
</feature>
<dbReference type="PANTHER" id="PTHR32063">
    <property type="match status" value="1"/>
</dbReference>
<feature type="transmembrane region" description="Helical" evidence="1">
    <location>
        <begin position="839"/>
        <end position="857"/>
    </location>
</feature>
<dbReference type="InterPro" id="IPR027463">
    <property type="entry name" value="AcrB_DN_DC_subdom"/>
</dbReference>
<dbReference type="SUPFAM" id="SSF82693">
    <property type="entry name" value="Multidrug efflux transporter AcrB pore domain, PN1, PN2, PC1 and PC2 subdomains"/>
    <property type="match status" value="2"/>
</dbReference>
<evidence type="ECO:0000256" key="1">
    <source>
        <dbReference type="SAM" id="Phobius"/>
    </source>
</evidence>
<feature type="transmembrane region" description="Helical" evidence="1">
    <location>
        <begin position="522"/>
        <end position="542"/>
    </location>
</feature>
<evidence type="ECO:0000313" key="3">
    <source>
        <dbReference type="Proteomes" id="UP001165489"/>
    </source>
</evidence>
<protein>
    <submittedName>
        <fullName evidence="2">Efflux RND transporter permease subunit</fullName>
    </submittedName>
</protein>
<sequence>MVRFLLARPIAVLMTFVALMVFSIIVFRTLPISLLPPIDVPQIVIKVNYPNASPEAIEQNVLSNIREELMTLNGLEEVDSKAGSEVGTIRLTFDYGTKMELAYIDVNEKIDRITNSLPSDLVRPQVIRINTNDIPVIRVQVVPKPGIDYAEVSLLAENVLKKRLEQLQGVSLVDINGKKEKGISVTPDKSALRALGMTEENLIQAIRNGNEELPGISVEDGQFRYYLRMATRVDTPEDIMRLPVRNNNGTTVDVARVAQVKYENKDVLGYHYFGTQEGLVITVHKQASAKMNEMMPLIYESLEFFKNDYPQVDFDVTQDQSTLLNAGISNLQTSLLFGGLFAFGVLFVFMGNYRTPVIIGISLPSSLIISFLVFYFFEISINVISLSGLALGLGMLIDNAIIVLDNITRKRKEGLPIFEACVQGVNEVMSALISSVLTTLAVFIPLVFLSGISGALFYDQAVSVAAILFVSLLVAFILLPMLYHFFFKNKPVEDIAKEDSKLFGKVLKGYKKLYQVIFLRRGLSFIIFLIFIPIALLVSQLLDSQGLPPIEKFDALVEIDWNEPIGVEQNRDRLLSSLEALGDGYLKAESDIGVRQFLLFDGENSIQQASVYFLFESQEKKNSLMDRFRRLLAENFPGANVSIMDAPNAFDQLFASNLPYYEVRWKDLGTKRPVEEERMDEWLKTFPTQNYDRGPALQKEASVVFSLDAAKMTTYGVSVSSIQDQVQKLFGNFTITEIKRFGEITPIRIKGERNDFEQILRQNYVPGTDGNEYAISNFIRFDYVNHYKFVTADKGGVYQSVLLTSDNPTQYDKSINQWGADKNLGVSFFGQYFKDKETISQLIGILLVSVVLLYFILSAQFESFVQPLIVIFTLPLGIGGAFIVLLITGTSLNVMSAIGLVVMLGIMVNDAILKIDTINRLRLKYAIETSLSAKEILNRALFEAGEIRLKPILMTSVTTILALIPVVFSAGLGADLQRPLVFSVIGGLTIGTFTALYFVPLAYWFIGGKVSIKDPETVIV</sequence>
<dbReference type="PRINTS" id="PR00702">
    <property type="entry name" value="ACRIFLAVINRP"/>
</dbReference>
<feature type="transmembrane region" description="Helical" evidence="1">
    <location>
        <begin position="869"/>
        <end position="888"/>
    </location>
</feature>
<accession>A0ABS9V539</accession>
<dbReference type="Gene3D" id="1.20.1640.10">
    <property type="entry name" value="Multidrug efflux transporter AcrB transmembrane domain"/>
    <property type="match status" value="2"/>
</dbReference>
<proteinExistence type="predicted"/>
<keyword evidence="1" id="KW-0472">Membrane</keyword>
<dbReference type="Gene3D" id="3.30.70.1430">
    <property type="entry name" value="Multidrug efflux transporter AcrB pore domain"/>
    <property type="match status" value="2"/>
</dbReference>
<organism evidence="2 3">
    <name type="scientific">Belliella filtrata</name>
    <dbReference type="NCBI Taxonomy" id="2923435"/>
    <lineage>
        <taxon>Bacteria</taxon>
        <taxon>Pseudomonadati</taxon>
        <taxon>Bacteroidota</taxon>
        <taxon>Cytophagia</taxon>
        <taxon>Cytophagales</taxon>
        <taxon>Cyclobacteriaceae</taxon>
        <taxon>Belliella</taxon>
    </lineage>
</organism>
<dbReference type="EMBL" id="JAKZGP010000058">
    <property type="protein sequence ID" value="MCH7411098.1"/>
    <property type="molecule type" value="Genomic_DNA"/>
</dbReference>
<feature type="transmembrane region" description="Helical" evidence="1">
    <location>
        <begin position="12"/>
        <end position="30"/>
    </location>
</feature>